<evidence type="ECO:0000256" key="1">
    <source>
        <dbReference type="ARBA" id="ARBA00004141"/>
    </source>
</evidence>
<feature type="transmembrane region" description="Helical" evidence="6">
    <location>
        <begin position="74"/>
        <end position="93"/>
    </location>
</feature>
<dbReference type="EMBL" id="JAACJK010000004">
    <property type="protein sequence ID" value="KAF5340319.1"/>
    <property type="molecule type" value="Genomic_DNA"/>
</dbReference>
<evidence type="ECO:0000256" key="2">
    <source>
        <dbReference type="ARBA" id="ARBA00005587"/>
    </source>
</evidence>
<accession>A0A8H5FKN4</accession>
<evidence type="ECO:0000256" key="3">
    <source>
        <dbReference type="ARBA" id="ARBA00022692"/>
    </source>
</evidence>
<protein>
    <recommendedName>
        <fullName evidence="9">Gpr1 family protein</fullName>
    </recommendedName>
</protein>
<dbReference type="OrthoDB" id="3648309at2759"/>
<dbReference type="InterPro" id="IPR000791">
    <property type="entry name" value="Gpr1/Fun34/SatP-like"/>
</dbReference>
<dbReference type="AlphaFoldDB" id="A0A8H5FKN4"/>
<dbReference type="PANTHER" id="PTHR31123">
    <property type="entry name" value="ACCUMULATION OF DYADS PROTEIN 2-RELATED"/>
    <property type="match status" value="1"/>
</dbReference>
<feature type="transmembrane region" description="Helical" evidence="6">
    <location>
        <begin position="197"/>
        <end position="216"/>
    </location>
</feature>
<keyword evidence="4 6" id="KW-1133">Transmembrane helix</keyword>
<evidence type="ECO:0000256" key="5">
    <source>
        <dbReference type="ARBA" id="ARBA00023136"/>
    </source>
</evidence>
<comment type="caution">
    <text evidence="7">The sequence shown here is derived from an EMBL/GenBank/DDBJ whole genome shotgun (WGS) entry which is preliminary data.</text>
</comment>
<proteinExistence type="inferred from homology"/>
<dbReference type="Pfam" id="PF01184">
    <property type="entry name" value="Gpr1_Fun34_YaaH"/>
    <property type="match status" value="1"/>
</dbReference>
<evidence type="ECO:0008006" key="9">
    <source>
        <dbReference type="Google" id="ProtNLM"/>
    </source>
</evidence>
<dbReference type="NCBIfam" id="NF038013">
    <property type="entry name" value="AceTr_1"/>
    <property type="match status" value="1"/>
</dbReference>
<feature type="transmembrane region" description="Helical" evidence="6">
    <location>
        <begin position="41"/>
        <end position="62"/>
    </location>
</feature>
<reference evidence="7 8" key="1">
    <citation type="journal article" date="2020" name="ISME J.">
        <title>Uncovering the hidden diversity of litter-decomposition mechanisms in mushroom-forming fungi.</title>
        <authorList>
            <person name="Floudas D."/>
            <person name="Bentzer J."/>
            <person name="Ahren D."/>
            <person name="Johansson T."/>
            <person name="Persson P."/>
            <person name="Tunlid A."/>
        </authorList>
    </citation>
    <scope>NUCLEOTIDE SEQUENCE [LARGE SCALE GENOMIC DNA]</scope>
    <source>
        <strain evidence="7 8">CBS 175.51</strain>
    </source>
</reference>
<evidence type="ECO:0000256" key="4">
    <source>
        <dbReference type="ARBA" id="ARBA00022989"/>
    </source>
</evidence>
<dbReference type="InterPro" id="IPR051633">
    <property type="entry name" value="AceTr"/>
</dbReference>
<feature type="transmembrane region" description="Helical" evidence="6">
    <location>
        <begin position="105"/>
        <end position="124"/>
    </location>
</feature>
<evidence type="ECO:0000256" key="6">
    <source>
        <dbReference type="SAM" id="Phobius"/>
    </source>
</evidence>
<keyword evidence="8" id="KW-1185">Reference proteome</keyword>
<evidence type="ECO:0000313" key="8">
    <source>
        <dbReference type="Proteomes" id="UP000541558"/>
    </source>
</evidence>
<keyword evidence="3 6" id="KW-0812">Transmembrane</keyword>
<comment type="similarity">
    <text evidence="2">Belongs to the acetate uptake transporter (AceTr) (TC 2.A.96) family.</text>
</comment>
<dbReference type="GO" id="GO:0015123">
    <property type="term" value="F:acetate transmembrane transporter activity"/>
    <property type="evidence" value="ECO:0007669"/>
    <property type="project" value="TreeGrafter"/>
</dbReference>
<evidence type="ECO:0000313" key="7">
    <source>
        <dbReference type="EMBL" id="KAF5340319.1"/>
    </source>
</evidence>
<name>A0A8H5FKN4_9AGAR</name>
<dbReference type="GO" id="GO:0005886">
    <property type="term" value="C:plasma membrane"/>
    <property type="evidence" value="ECO:0007669"/>
    <property type="project" value="TreeGrafter"/>
</dbReference>
<gene>
    <name evidence="7" type="ORF">D9611_007802</name>
</gene>
<dbReference type="PANTHER" id="PTHR31123:SF1">
    <property type="entry name" value="ACCUMULATION OF DYADS PROTEIN 2-RELATED"/>
    <property type="match status" value="1"/>
</dbReference>
<dbReference type="Proteomes" id="UP000541558">
    <property type="component" value="Unassembled WGS sequence"/>
</dbReference>
<organism evidence="7 8">
    <name type="scientific">Ephemerocybe angulata</name>
    <dbReference type="NCBI Taxonomy" id="980116"/>
    <lineage>
        <taxon>Eukaryota</taxon>
        <taxon>Fungi</taxon>
        <taxon>Dikarya</taxon>
        <taxon>Basidiomycota</taxon>
        <taxon>Agaricomycotina</taxon>
        <taxon>Agaricomycetes</taxon>
        <taxon>Agaricomycetidae</taxon>
        <taxon>Agaricales</taxon>
        <taxon>Agaricineae</taxon>
        <taxon>Psathyrellaceae</taxon>
        <taxon>Ephemerocybe</taxon>
    </lineage>
</organism>
<feature type="transmembrane region" description="Helical" evidence="6">
    <location>
        <begin position="136"/>
        <end position="157"/>
    </location>
</feature>
<keyword evidence="5 6" id="KW-0472">Membrane</keyword>
<comment type="subcellular location">
    <subcellularLocation>
        <location evidence="1">Membrane</location>
        <topology evidence="1">Multi-pass membrane protein</topology>
    </subcellularLocation>
</comment>
<sequence length="238" mass="25585">MTTNGTSLDILEKGATVHATRPQDAVGRSADYYNAPRPTRIANPGTLGLFSFASTTLMLSLYNARARDITHTNVVLGMAIFCGGLAQLLAGMWEFPRGNTFAGTAFTSYGAFWLSFATINLPFTGVRAAFASQEEFANAVGIYLVTWFLVTVFLLIAALRKNIAFIALFAFLAVTFLVLAIGDLYQIVNVTRAGGGLGVVTAFIAYYIGLSELLAAEDMAIVRLPLGVFERHVPATHV</sequence>
<feature type="transmembrane region" description="Helical" evidence="6">
    <location>
        <begin position="163"/>
        <end position="185"/>
    </location>
</feature>